<evidence type="ECO:0000313" key="1">
    <source>
        <dbReference type="EMBL" id="MFF4779303.1"/>
    </source>
</evidence>
<comment type="caution">
    <text evidence="1">The sequence shown here is derived from an EMBL/GenBank/DDBJ whole genome shotgun (WGS) entry which is preliminary data.</text>
</comment>
<dbReference type="RefSeq" id="WP_387348024.1">
    <property type="nucleotide sequence ID" value="NZ_JBIAXI010000047.1"/>
</dbReference>
<protein>
    <recommendedName>
        <fullName evidence="3">RNA polymerase alpha subunit C-terminal domain-containing protein</fullName>
    </recommendedName>
</protein>
<proteinExistence type="predicted"/>
<name>A0ABW6VM38_MICFU</name>
<evidence type="ECO:0008006" key="3">
    <source>
        <dbReference type="Google" id="ProtNLM"/>
    </source>
</evidence>
<gene>
    <name evidence="1" type="ORF">ACFY05_41455</name>
</gene>
<dbReference type="EMBL" id="JBIAXI010000047">
    <property type="protein sequence ID" value="MFF4779303.1"/>
    <property type="molecule type" value="Genomic_DNA"/>
</dbReference>
<organism evidence="1 2">
    <name type="scientific">Microtetraspora fusca</name>
    <dbReference type="NCBI Taxonomy" id="1997"/>
    <lineage>
        <taxon>Bacteria</taxon>
        <taxon>Bacillati</taxon>
        <taxon>Actinomycetota</taxon>
        <taxon>Actinomycetes</taxon>
        <taxon>Streptosporangiales</taxon>
        <taxon>Streptosporangiaceae</taxon>
        <taxon>Microtetraspora</taxon>
    </lineage>
</organism>
<dbReference type="Proteomes" id="UP001602119">
    <property type="component" value="Unassembled WGS sequence"/>
</dbReference>
<keyword evidence="2" id="KW-1185">Reference proteome</keyword>
<reference evidence="1 2" key="1">
    <citation type="submission" date="2024-10" db="EMBL/GenBank/DDBJ databases">
        <title>The Natural Products Discovery Center: Release of the First 8490 Sequenced Strains for Exploring Actinobacteria Biosynthetic Diversity.</title>
        <authorList>
            <person name="Kalkreuter E."/>
            <person name="Kautsar S.A."/>
            <person name="Yang D."/>
            <person name="Bader C.D."/>
            <person name="Teijaro C.N."/>
            <person name="Fluegel L."/>
            <person name="Davis C.M."/>
            <person name="Simpson J.R."/>
            <person name="Lauterbach L."/>
            <person name="Steele A.D."/>
            <person name="Gui C."/>
            <person name="Meng S."/>
            <person name="Li G."/>
            <person name="Viehrig K."/>
            <person name="Ye F."/>
            <person name="Su P."/>
            <person name="Kiefer A.F."/>
            <person name="Nichols A."/>
            <person name="Cepeda A.J."/>
            <person name="Yan W."/>
            <person name="Fan B."/>
            <person name="Jiang Y."/>
            <person name="Adhikari A."/>
            <person name="Zheng C.-J."/>
            <person name="Schuster L."/>
            <person name="Cowan T.M."/>
            <person name="Smanski M.J."/>
            <person name="Chevrette M.G."/>
            <person name="De Carvalho L.P.S."/>
            <person name="Shen B."/>
        </authorList>
    </citation>
    <scope>NUCLEOTIDE SEQUENCE [LARGE SCALE GENOMIC DNA]</scope>
    <source>
        <strain evidence="1 2">NPDC001281</strain>
    </source>
</reference>
<sequence>MPDLPPAIVMALARADIHDLAGLAACTDEYVLRDVRCMGRLRLAQLKTHLVRIGKPGRRRLS</sequence>
<accession>A0ABW6VM38</accession>
<evidence type="ECO:0000313" key="2">
    <source>
        <dbReference type="Proteomes" id="UP001602119"/>
    </source>
</evidence>